<organism evidence="1 2">
    <name type="scientific">Pseudomonas phage 201phi2-1</name>
    <name type="common">Pseudomonas chlororaphis phage 201phi2-1</name>
    <dbReference type="NCBI Taxonomy" id="198110"/>
    <lineage>
        <taxon>Viruses</taxon>
        <taxon>Duplodnaviria</taxon>
        <taxon>Heunggongvirae</taxon>
        <taxon>Uroviricota</taxon>
        <taxon>Caudoviricetes</taxon>
        <taxon>Chimalliviridae</taxon>
        <taxon>Serwervirus</taxon>
        <taxon>Serwervirus 201phi21</taxon>
    </lineage>
</organism>
<evidence type="ECO:0000313" key="1">
    <source>
        <dbReference type="EMBL" id="ABY63017.1"/>
    </source>
</evidence>
<keyword evidence="2" id="KW-1185">Reference proteome</keyword>
<proteinExistence type="predicted"/>
<reference evidence="1 2" key="1">
    <citation type="journal article" date="2008" name="Virology">
        <title>Characterization of Pseudomonas chlororaphis myovirus 201varphi2-1 via genomic sequencing, mass spectrometry, and electron microscopy.</title>
        <authorList>
            <person name="Thomas J.A."/>
            <person name="Rolando M.R."/>
            <person name="Carroll C.A."/>
            <person name="Shen P.S."/>
            <person name="Belnap D.M."/>
            <person name="Weintraub S.T."/>
            <person name="Serwer P."/>
            <person name="Hardies S.C."/>
        </authorList>
    </citation>
    <scope>NUCLEOTIDE SEQUENCE</scope>
</reference>
<name>B3FJ50_BP201</name>
<protein>
    <submittedName>
        <fullName evidence="1">Uncharacterized protein</fullName>
    </submittedName>
</protein>
<dbReference type="Proteomes" id="UP000002421">
    <property type="component" value="Segment"/>
</dbReference>
<dbReference type="KEGG" id="vg:6372510"/>
<sequence>MFFKENYSFELGTFASHVAVVEHIREAADDPVQFDRFLASYNTGDQNTLKAVEDFTMLDLNYLWALNLEVGVQSMAIYRHGVDTPIVVIEERMAWAGTSEHTHMAEFVSHHTGKSKALQRKLGAEFILKQLNLLSIRSLEAQVREVRKHDETGWATCALATIDAGK</sequence>
<organismHost>
    <name type="scientific">Pseudomonas chlororaphis</name>
    <dbReference type="NCBI Taxonomy" id="587753"/>
</organismHost>
<dbReference type="EMBL" id="EU197055">
    <property type="protein sequence ID" value="ABY63017.1"/>
    <property type="molecule type" value="Genomic_DNA"/>
</dbReference>
<dbReference type="RefSeq" id="YP_001956911.1">
    <property type="nucleotide sequence ID" value="NC_010821.1"/>
</dbReference>
<accession>B3FJ50</accession>
<evidence type="ECO:0000313" key="2">
    <source>
        <dbReference type="Proteomes" id="UP000002421"/>
    </source>
</evidence>
<gene>
    <name evidence="1" type="ORF">201phi2-1p187</name>
</gene>